<feature type="signal peptide" evidence="1">
    <location>
        <begin position="1"/>
        <end position="18"/>
    </location>
</feature>
<feature type="chain" id="PRO_5040395852" description="SnoaL-like domain-containing protein" evidence="1">
    <location>
        <begin position="19"/>
        <end position="158"/>
    </location>
</feature>
<gene>
    <name evidence="2" type="ORF">HYALB_00000458</name>
</gene>
<dbReference type="OrthoDB" id="2820488at2759"/>
<evidence type="ECO:0000256" key="1">
    <source>
        <dbReference type="SAM" id="SignalP"/>
    </source>
</evidence>
<dbReference type="InterPro" id="IPR032710">
    <property type="entry name" value="NTF2-like_dom_sf"/>
</dbReference>
<dbReference type="Proteomes" id="UP000701801">
    <property type="component" value="Unassembled WGS sequence"/>
</dbReference>
<sequence length="158" mass="17516">MRSTLLLTAIFAPLAALAAPGSYENKGAISARQAAPVKPTPCVRVVPEPCEEDTKARFEAFAKAFMGPNKNIAEAFTYIVPDYINHNPIAEDGFDAAWDVLSPIWPTVELTPIRQKFIAPQGWLNYNTSFGTIVDRFRWEGGCIAEHWDEGEVYPEEA</sequence>
<dbReference type="EMBL" id="CAJVRM010000116">
    <property type="protein sequence ID" value="CAG8974843.1"/>
    <property type="molecule type" value="Genomic_DNA"/>
</dbReference>
<protein>
    <recommendedName>
        <fullName evidence="4">SnoaL-like domain-containing protein</fullName>
    </recommendedName>
</protein>
<name>A0A9N9LIY6_9HELO</name>
<dbReference type="SUPFAM" id="SSF54427">
    <property type="entry name" value="NTF2-like"/>
    <property type="match status" value="1"/>
</dbReference>
<dbReference type="AlphaFoldDB" id="A0A9N9LIY6"/>
<evidence type="ECO:0000313" key="2">
    <source>
        <dbReference type="EMBL" id="CAG8974843.1"/>
    </source>
</evidence>
<keyword evidence="1" id="KW-0732">Signal</keyword>
<evidence type="ECO:0000313" key="3">
    <source>
        <dbReference type="Proteomes" id="UP000701801"/>
    </source>
</evidence>
<organism evidence="2 3">
    <name type="scientific">Hymenoscyphus albidus</name>
    <dbReference type="NCBI Taxonomy" id="595503"/>
    <lineage>
        <taxon>Eukaryota</taxon>
        <taxon>Fungi</taxon>
        <taxon>Dikarya</taxon>
        <taxon>Ascomycota</taxon>
        <taxon>Pezizomycotina</taxon>
        <taxon>Leotiomycetes</taxon>
        <taxon>Helotiales</taxon>
        <taxon>Helotiaceae</taxon>
        <taxon>Hymenoscyphus</taxon>
    </lineage>
</organism>
<comment type="caution">
    <text evidence="2">The sequence shown here is derived from an EMBL/GenBank/DDBJ whole genome shotgun (WGS) entry which is preliminary data.</text>
</comment>
<dbReference type="Gene3D" id="3.10.450.50">
    <property type="match status" value="1"/>
</dbReference>
<reference evidence="2" key="1">
    <citation type="submission" date="2021-07" db="EMBL/GenBank/DDBJ databases">
        <authorList>
            <person name="Durling M."/>
        </authorList>
    </citation>
    <scope>NUCLEOTIDE SEQUENCE</scope>
</reference>
<proteinExistence type="predicted"/>
<accession>A0A9N9LIY6</accession>
<evidence type="ECO:0008006" key="4">
    <source>
        <dbReference type="Google" id="ProtNLM"/>
    </source>
</evidence>
<keyword evidence="3" id="KW-1185">Reference proteome</keyword>